<dbReference type="SUPFAM" id="SSF103088">
    <property type="entry name" value="OmpA-like"/>
    <property type="match status" value="1"/>
</dbReference>
<dbReference type="PANTHER" id="PTHR30329">
    <property type="entry name" value="STATOR ELEMENT OF FLAGELLAR MOTOR COMPLEX"/>
    <property type="match status" value="1"/>
</dbReference>
<dbReference type="Pfam" id="PF00691">
    <property type="entry name" value="OmpA"/>
    <property type="match status" value="1"/>
</dbReference>
<feature type="region of interest" description="Disordered" evidence="5">
    <location>
        <begin position="225"/>
        <end position="244"/>
    </location>
</feature>
<evidence type="ECO:0000256" key="3">
    <source>
        <dbReference type="ARBA" id="ARBA00023237"/>
    </source>
</evidence>
<dbReference type="RefSeq" id="WP_168672352.1">
    <property type="nucleotide sequence ID" value="NZ_JAAVTK010000003.1"/>
</dbReference>
<comment type="subcellular location">
    <subcellularLocation>
        <location evidence="1">Cell outer membrane</location>
    </subcellularLocation>
</comment>
<dbReference type="InterPro" id="IPR006664">
    <property type="entry name" value="OMP_bac"/>
</dbReference>
<accession>A0ABX1HFQ2</accession>
<gene>
    <name evidence="8" type="ORF">HBN54_001317</name>
</gene>
<comment type="caution">
    <text evidence="8">The sequence shown here is derived from an EMBL/GenBank/DDBJ whole genome shotgun (WGS) entry which is preliminary data.</text>
</comment>
<proteinExistence type="predicted"/>
<evidence type="ECO:0000259" key="6">
    <source>
        <dbReference type="PROSITE" id="PS51123"/>
    </source>
</evidence>
<dbReference type="InterPro" id="IPR036737">
    <property type="entry name" value="OmpA-like_sf"/>
</dbReference>
<dbReference type="Pfam" id="PF07691">
    <property type="entry name" value="PA14"/>
    <property type="match status" value="1"/>
</dbReference>
<evidence type="ECO:0000256" key="2">
    <source>
        <dbReference type="ARBA" id="ARBA00023136"/>
    </source>
</evidence>
<reference evidence="8 9" key="1">
    <citation type="submission" date="2020-03" db="EMBL/GenBank/DDBJ databases">
        <title>Genomic Encyclopedia of Type Strains, Phase IV (KMG-V): Genome sequencing to study the core and pangenomes of soil and plant-associated prokaryotes.</title>
        <authorList>
            <person name="Whitman W."/>
        </authorList>
    </citation>
    <scope>NUCLEOTIDE SEQUENCE [LARGE SCALE GENOMIC DNA]</scope>
    <source>
        <strain evidence="8 9">1B</strain>
    </source>
</reference>
<evidence type="ECO:0000313" key="8">
    <source>
        <dbReference type="EMBL" id="NKI88724.1"/>
    </source>
</evidence>
<evidence type="ECO:0000256" key="4">
    <source>
        <dbReference type="PROSITE-ProRule" id="PRU00473"/>
    </source>
</evidence>
<evidence type="ECO:0000259" key="7">
    <source>
        <dbReference type="PROSITE" id="PS51820"/>
    </source>
</evidence>
<keyword evidence="9" id="KW-1185">Reference proteome</keyword>
<dbReference type="InterPro" id="IPR006665">
    <property type="entry name" value="OmpA-like"/>
</dbReference>
<dbReference type="InterPro" id="IPR011658">
    <property type="entry name" value="PA14_dom"/>
</dbReference>
<dbReference type="Gene3D" id="3.30.1330.60">
    <property type="entry name" value="OmpA-like domain"/>
    <property type="match status" value="1"/>
</dbReference>
<dbReference type="PRINTS" id="PR01021">
    <property type="entry name" value="OMPADOMAIN"/>
</dbReference>
<dbReference type="PROSITE" id="PS51820">
    <property type="entry name" value="PA14"/>
    <property type="match status" value="1"/>
</dbReference>
<dbReference type="PANTHER" id="PTHR30329:SF21">
    <property type="entry name" value="LIPOPROTEIN YIAD-RELATED"/>
    <property type="match status" value="1"/>
</dbReference>
<dbReference type="EMBL" id="JAAVTK010000003">
    <property type="protein sequence ID" value="NKI88724.1"/>
    <property type="molecule type" value="Genomic_DNA"/>
</dbReference>
<organism evidence="8 9">
    <name type="scientific">Hymenobacter artigasi</name>
    <dbReference type="NCBI Taxonomy" id="2719616"/>
    <lineage>
        <taxon>Bacteria</taxon>
        <taxon>Pseudomonadati</taxon>
        <taxon>Bacteroidota</taxon>
        <taxon>Cytophagia</taxon>
        <taxon>Cytophagales</taxon>
        <taxon>Hymenobacteraceae</taxon>
        <taxon>Hymenobacter</taxon>
    </lineage>
</organism>
<evidence type="ECO:0000313" key="9">
    <source>
        <dbReference type="Proteomes" id="UP000717634"/>
    </source>
</evidence>
<name>A0ABX1HFQ2_9BACT</name>
<sequence length="397" mass="43218">MNSVHHRGPGRPLLLAHVLLLAWWLPGAPVWAQAPLPTGGGLKGDYYEGTDFEKFVLTRRDATINFNWGQQPPAPGLGAEQFSVRWTGWLVPPTTGKYLFHVTVDDGIRLWLNDQLIMNEWRGQPLSSYTAAVELRAGEPYRLRVDYCQYSMDTRVFVTWEPPAPRAAQAPSSWRNLWGLAAETPRPEPIPTSFLYANNPRPAAAPAPPRLQPLPPLSGVRPTVAARPRTTPVPAAAPSPRPRVAARPARRPVLAPPQAAVPPAPEVPVLRADSGGTAQLARLAVGEAVTLPELHFEQGTARLLPPARAALDTLAAMLQKSAGLRLEVQGHTDNVGNAELNRQLSQQRAEAVCLYLTAHGATTAQLRPVGYGGTQPVADNADPAQRPRNRRVVLRRL</sequence>
<protein>
    <submittedName>
        <fullName evidence="8">Outer membrane protein OmpA-like peptidoglycan-associated protein</fullName>
    </submittedName>
</protein>
<feature type="domain" description="PA14" evidence="7">
    <location>
        <begin position="37"/>
        <end position="174"/>
    </location>
</feature>
<dbReference type="InterPro" id="IPR037524">
    <property type="entry name" value="PA14/GLEYA"/>
</dbReference>
<feature type="domain" description="OmpA-like" evidence="6">
    <location>
        <begin position="285"/>
        <end position="397"/>
    </location>
</feature>
<dbReference type="SMART" id="SM00758">
    <property type="entry name" value="PA14"/>
    <property type="match status" value="1"/>
</dbReference>
<evidence type="ECO:0000256" key="5">
    <source>
        <dbReference type="SAM" id="MobiDB-lite"/>
    </source>
</evidence>
<dbReference type="SUPFAM" id="SSF56988">
    <property type="entry name" value="Anthrax protective antigen"/>
    <property type="match status" value="1"/>
</dbReference>
<dbReference type="CDD" id="cd07185">
    <property type="entry name" value="OmpA_C-like"/>
    <property type="match status" value="1"/>
</dbReference>
<keyword evidence="3" id="KW-0998">Cell outer membrane</keyword>
<feature type="compositionally biased region" description="Low complexity" evidence="5">
    <location>
        <begin position="225"/>
        <end position="234"/>
    </location>
</feature>
<dbReference type="Proteomes" id="UP000717634">
    <property type="component" value="Unassembled WGS sequence"/>
</dbReference>
<evidence type="ECO:0000256" key="1">
    <source>
        <dbReference type="ARBA" id="ARBA00004442"/>
    </source>
</evidence>
<dbReference type="Gene3D" id="3.90.182.10">
    <property type="entry name" value="Toxin - Anthrax Protective Antigen,domain 1"/>
    <property type="match status" value="1"/>
</dbReference>
<dbReference type="PROSITE" id="PS51123">
    <property type="entry name" value="OMPA_2"/>
    <property type="match status" value="1"/>
</dbReference>
<keyword evidence="2 4" id="KW-0472">Membrane</keyword>
<dbReference type="InterPro" id="IPR050330">
    <property type="entry name" value="Bact_OuterMem_StrucFunc"/>
</dbReference>